<comment type="caution">
    <text evidence="2">The sequence shown here is derived from an EMBL/GenBank/DDBJ whole genome shotgun (WGS) entry which is preliminary data.</text>
</comment>
<feature type="signal peptide" evidence="1">
    <location>
        <begin position="1"/>
        <end position="25"/>
    </location>
</feature>
<proteinExistence type="predicted"/>
<evidence type="ECO:0000313" key="3">
    <source>
        <dbReference type="Proteomes" id="UP001215280"/>
    </source>
</evidence>
<dbReference type="AlphaFoldDB" id="A0AAD7NMI1"/>
<gene>
    <name evidence="2" type="ORF">DFH07DRAFT_769949</name>
</gene>
<reference evidence="2" key="1">
    <citation type="submission" date="2023-03" db="EMBL/GenBank/DDBJ databases">
        <title>Massive genome expansion in bonnet fungi (Mycena s.s.) driven by repeated elements and novel gene families across ecological guilds.</title>
        <authorList>
            <consortium name="Lawrence Berkeley National Laboratory"/>
            <person name="Harder C.B."/>
            <person name="Miyauchi S."/>
            <person name="Viragh M."/>
            <person name="Kuo A."/>
            <person name="Thoen E."/>
            <person name="Andreopoulos B."/>
            <person name="Lu D."/>
            <person name="Skrede I."/>
            <person name="Drula E."/>
            <person name="Henrissat B."/>
            <person name="Morin E."/>
            <person name="Kohler A."/>
            <person name="Barry K."/>
            <person name="LaButti K."/>
            <person name="Morin E."/>
            <person name="Salamov A."/>
            <person name="Lipzen A."/>
            <person name="Mereny Z."/>
            <person name="Hegedus B."/>
            <person name="Baldrian P."/>
            <person name="Stursova M."/>
            <person name="Weitz H."/>
            <person name="Taylor A."/>
            <person name="Grigoriev I.V."/>
            <person name="Nagy L.G."/>
            <person name="Martin F."/>
            <person name="Kauserud H."/>
        </authorList>
    </citation>
    <scope>NUCLEOTIDE SEQUENCE</scope>
    <source>
        <strain evidence="2">CBHHK188m</strain>
    </source>
</reference>
<accession>A0AAD7NMI1</accession>
<dbReference type="Proteomes" id="UP001215280">
    <property type="component" value="Unassembled WGS sequence"/>
</dbReference>
<dbReference type="EMBL" id="JARJLG010000033">
    <property type="protein sequence ID" value="KAJ7766414.1"/>
    <property type="molecule type" value="Genomic_DNA"/>
</dbReference>
<protein>
    <recommendedName>
        <fullName evidence="4">Secreted protein</fullName>
    </recommendedName>
</protein>
<keyword evidence="3" id="KW-1185">Reference proteome</keyword>
<evidence type="ECO:0008006" key="4">
    <source>
        <dbReference type="Google" id="ProtNLM"/>
    </source>
</evidence>
<feature type="chain" id="PRO_5042233762" description="Secreted protein" evidence="1">
    <location>
        <begin position="26"/>
        <end position="163"/>
    </location>
</feature>
<sequence>MGHRLDTSAVVLCRVLLSTLTAGGGILVPQGPSSLAHEQFRRGHLDPISANYTPSGGGCGRFGPLHMSGALMLPDGNPHNNRCTAKLVGCEKESCGNGKREMQSRMEEVVRSQAEKGGNKRQGWGLLEQRREGLCQEITLPHQRGSFRWWVKGLKGCRLEAKL</sequence>
<evidence type="ECO:0000313" key="2">
    <source>
        <dbReference type="EMBL" id="KAJ7766414.1"/>
    </source>
</evidence>
<keyword evidence="1" id="KW-0732">Signal</keyword>
<organism evidence="2 3">
    <name type="scientific">Mycena maculata</name>
    <dbReference type="NCBI Taxonomy" id="230809"/>
    <lineage>
        <taxon>Eukaryota</taxon>
        <taxon>Fungi</taxon>
        <taxon>Dikarya</taxon>
        <taxon>Basidiomycota</taxon>
        <taxon>Agaricomycotina</taxon>
        <taxon>Agaricomycetes</taxon>
        <taxon>Agaricomycetidae</taxon>
        <taxon>Agaricales</taxon>
        <taxon>Marasmiineae</taxon>
        <taxon>Mycenaceae</taxon>
        <taxon>Mycena</taxon>
    </lineage>
</organism>
<evidence type="ECO:0000256" key="1">
    <source>
        <dbReference type="SAM" id="SignalP"/>
    </source>
</evidence>
<name>A0AAD7NMI1_9AGAR</name>